<name>A0A3G9G3V6_9CAUL</name>
<evidence type="ECO:0000313" key="1">
    <source>
        <dbReference type="EMBL" id="BBF79743.1"/>
    </source>
</evidence>
<dbReference type="EMBL" id="AP018827">
    <property type="protein sequence ID" value="BBF79743.1"/>
    <property type="molecule type" value="Genomic_DNA"/>
</dbReference>
<proteinExistence type="predicted"/>
<reference evidence="2" key="2">
    <citation type="journal article" date="2017" name="Plant Physiol. Biochem.">
        <title>Differential oxidative and antioxidative response of duckweed Lemna minor toward plant growth promoting/inhibiting bacteria.</title>
        <authorList>
            <person name="Ishizawa H."/>
            <person name="Kuroda M."/>
            <person name="Morikawa M."/>
            <person name="Ike M."/>
        </authorList>
    </citation>
    <scope>NUCLEOTIDE SEQUENCE [LARGE SCALE GENOMIC DNA]</scope>
    <source>
        <strain evidence="2">M6</strain>
    </source>
</reference>
<dbReference type="Proteomes" id="UP000278756">
    <property type="component" value="Chromosome 1"/>
</dbReference>
<evidence type="ECO:0000313" key="2">
    <source>
        <dbReference type="Proteomes" id="UP000278756"/>
    </source>
</evidence>
<gene>
    <name evidence="1" type="ORF">EM6_0314</name>
</gene>
<organism evidence="1 2">
    <name type="scientific">Asticcacaulis excentricus</name>
    <dbReference type="NCBI Taxonomy" id="78587"/>
    <lineage>
        <taxon>Bacteria</taxon>
        <taxon>Pseudomonadati</taxon>
        <taxon>Pseudomonadota</taxon>
        <taxon>Alphaproteobacteria</taxon>
        <taxon>Caulobacterales</taxon>
        <taxon>Caulobacteraceae</taxon>
        <taxon>Asticcacaulis</taxon>
    </lineage>
</organism>
<protein>
    <submittedName>
        <fullName evidence="1">Uncharacterized protein</fullName>
    </submittedName>
</protein>
<accession>A0A3G9G3V6</accession>
<reference evidence="2" key="1">
    <citation type="journal article" date="2017" name="Biotechnol. Biofuels">
        <title>Evaluation of environmental bacterial communities as a factor affecting the growth of duckweed Lemna minor.</title>
        <authorList>
            <person name="Ishizawa H."/>
            <person name="Kuroda M."/>
            <person name="Morikawa M."/>
            <person name="Ike M."/>
        </authorList>
    </citation>
    <scope>NUCLEOTIDE SEQUENCE [LARGE SCALE GENOMIC DNA]</scope>
    <source>
        <strain evidence="2">M6</strain>
    </source>
</reference>
<dbReference type="AlphaFoldDB" id="A0A3G9G3V6"/>
<sequence length="40" mass="4668">MIEQFYAAHIKDRIDAQAVNVRKEKKLVRGRSVPETDIQN</sequence>